<feature type="domain" description="RanBD1" evidence="2">
    <location>
        <begin position="1025"/>
        <end position="1153"/>
    </location>
</feature>
<feature type="region of interest" description="Disordered" evidence="1">
    <location>
        <begin position="71"/>
        <end position="136"/>
    </location>
</feature>
<accession>A0AAF0IKM3</accession>
<feature type="compositionally biased region" description="Low complexity" evidence="1">
    <location>
        <begin position="83"/>
        <end position="94"/>
    </location>
</feature>
<evidence type="ECO:0000259" key="2">
    <source>
        <dbReference type="PROSITE" id="PS50196"/>
    </source>
</evidence>
<feature type="compositionally biased region" description="Polar residues" evidence="1">
    <location>
        <begin position="762"/>
        <end position="771"/>
    </location>
</feature>
<dbReference type="SMART" id="SM00160">
    <property type="entry name" value="RanBD"/>
    <property type="match status" value="1"/>
</dbReference>
<feature type="compositionally biased region" description="Polar residues" evidence="1">
    <location>
        <begin position="711"/>
        <end position="721"/>
    </location>
</feature>
<feature type="compositionally biased region" description="Polar residues" evidence="1">
    <location>
        <begin position="1"/>
        <end position="10"/>
    </location>
</feature>
<dbReference type="Proteomes" id="UP001219355">
    <property type="component" value="Chromosome 4"/>
</dbReference>
<feature type="compositionally biased region" description="Low complexity" evidence="1">
    <location>
        <begin position="806"/>
        <end position="826"/>
    </location>
</feature>
<dbReference type="Gene3D" id="2.30.29.30">
    <property type="entry name" value="Pleckstrin-homology domain (PH domain)/Phosphotyrosine-binding domain (PTB)"/>
    <property type="match status" value="1"/>
</dbReference>
<dbReference type="PANTHER" id="PTHR38697">
    <property type="entry name" value="NUCLEAR PORE COMPLEX PROTEIN SIMILAR TO S. CEREVISIAE NUP2 (EUROFUNG)"/>
    <property type="match status" value="1"/>
</dbReference>
<feature type="compositionally biased region" description="Polar residues" evidence="1">
    <location>
        <begin position="20"/>
        <end position="30"/>
    </location>
</feature>
<feature type="region of interest" description="Disordered" evidence="1">
    <location>
        <begin position="888"/>
        <end position="935"/>
    </location>
</feature>
<dbReference type="Pfam" id="PF00638">
    <property type="entry name" value="Ran_BP1"/>
    <property type="match status" value="1"/>
</dbReference>
<reference evidence="3" key="1">
    <citation type="submission" date="2023-03" db="EMBL/GenBank/DDBJ databases">
        <title>Emydomyces testavorans Genome Sequence.</title>
        <authorList>
            <person name="Hoyer L."/>
        </authorList>
    </citation>
    <scope>NUCLEOTIDE SEQUENCE</scope>
    <source>
        <strain evidence="3">16-2883</strain>
    </source>
</reference>
<dbReference type="InterPro" id="IPR011993">
    <property type="entry name" value="PH-like_dom_sf"/>
</dbReference>
<dbReference type="PANTHER" id="PTHR38697:SF1">
    <property type="entry name" value="NUCLEAR PORE COMPLEX PROTEIN SIMILAR TO S. CEREVISIAE NUP2 (EUROFUNG)"/>
    <property type="match status" value="1"/>
</dbReference>
<dbReference type="CDD" id="cd13170">
    <property type="entry name" value="RanBD_NUP50"/>
    <property type="match status" value="1"/>
</dbReference>
<feature type="compositionally biased region" description="Polar residues" evidence="1">
    <location>
        <begin position="963"/>
        <end position="977"/>
    </location>
</feature>
<feature type="compositionally biased region" description="Low complexity" evidence="1">
    <location>
        <begin position="125"/>
        <end position="136"/>
    </location>
</feature>
<dbReference type="InterPro" id="IPR053074">
    <property type="entry name" value="NPC_Nucleoporin"/>
</dbReference>
<feature type="region of interest" description="Disordered" evidence="1">
    <location>
        <begin position="465"/>
        <end position="506"/>
    </location>
</feature>
<dbReference type="EMBL" id="CP120630">
    <property type="protein sequence ID" value="WEW60688.1"/>
    <property type="molecule type" value="Genomic_DNA"/>
</dbReference>
<protein>
    <recommendedName>
        <fullName evidence="2">RanBD1 domain-containing protein</fullName>
    </recommendedName>
</protein>
<proteinExistence type="predicted"/>
<feature type="region of interest" description="Disordered" evidence="1">
    <location>
        <begin position="959"/>
        <end position="1046"/>
    </location>
</feature>
<feature type="compositionally biased region" description="Low complexity" evidence="1">
    <location>
        <begin position="31"/>
        <end position="44"/>
    </location>
</feature>
<keyword evidence="4" id="KW-1185">Reference proteome</keyword>
<evidence type="ECO:0000313" key="4">
    <source>
        <dbReference type="Proteomes" id="UP001219355"/>
    </source>
</evidence>
<feature type="compositionally biased region" description="Polar residues" evidence="1">
    <location>
        <begin position="1002"/>
        <end position="1017"/>
    </location>
</feature>
<dbReference type="InterPro" id="IPR000156">
    <property type="entry name" value="Ran_bind_dom"/>
</dbReference>
<name>A0AAF0IKM3_9EURO</name>
<organism evidence="3 4">
    <name type="scientific">Emydomyces testavorans</name>
    <dbReference type="NCBI Taxonomy" id="2070801"/>
    <lineage>
        <taxon>Eukaryota</taxon>
        <taxon>Fungi</taxon>
        <taxon>Dikarya</taxon>
        <taxon>Ascomycota</taxon>
        <taxon>Pezizomycotina</taxon>
        <taxon>Eurotiomycetes</taxon>
        <taxon>Eurotiomycetidae</taxon>
        <taxon>Onygenales</taxon>
        <taxon>Nannizziopsiaceae</taxon>
        <taxon>Emydomyces</taxon>
    </lineage>
</organism>
<feature type="compositionally biased region" description="Polar residues" evidence="1">
    <location>
        <begin position="888"/>
        <end position="918"/>
    </location>
</feature>
<dbReference type="PROSITE" id="PS50196">
    <property type="entry name" value="RANBD1"/>
    <property type="match status" value="1"/>
</dbReference>
<feature type="compositionally biased region" description="Polar residues" evidence="1">
    <location>
        <begin position="45"/>
        <end position="54"/>
    </location>
</feature>
<sequence length="1153" mass="119641">MPSNQNSSFQGFKGNMFNIPPTSTQDGQPVSTGSSAFGTGAFGSQQTQPSFAFGGNATTSNAFMTSAPSNGGMFGQSSGGNIFSTSQPFTTSSTVNQADKSADQMQMSPEGKPGSGSNSNIFNVSAPAQPSFTSSATTTATPFNFAGSFTQTSAPSTSTTSAPAATWSFSASTPASTPFLASSTQAIGSSKAPSSTDAGGISAPAAFAGGSLFGRASKLEEPAKTDITVTTAAPATASTSQSIFGAPSFGATSTTSTLFGTINKLTDKAQDSTTKKDATAIEPPKFQFGKSLFGASSKPQEPEFAASLGQLPSSTLSATSAPSFSASTSGKPFFGGVSKLETSETEVAAAAPSTTPSFTSSTAAHTLFPPSANGSFFIPRPSQPEKSVLTSVSEKAAAPTSSIFASATAPSVPSFPSSTALSTLFGSKAETTKSPASGPLFEAVTAAPSSKSTFGTGFSWGATQTATAEPSKPLISSELPSGEKNASKVPATGSSEASEKSLAETKSGFNVEAPKVTEKAFGASDSTSKPIGGVQSLAADASQGTCFPSSIVQPTQPAPKAATAGAGALVEKPAYVDSGMQTQYDVESEVAQLMPSEDEIPLGLNKSEKADWIKRWRFQYINENFKNQIASIDASCNDFEALIAYYVMLRWQIGYPCSMVSHYRAVPYGSKRIFHAEESIQPQQEESSKKRKTADQETEQEQEPSPKRGKSQTFDTSPSISTKRKATDVPEGETSPGQAGKRTKVTEDMSADLVNGEDSTKYGESNQSETSEALRMFISSYVAAQGRQPSPQPLQLDEGSEKESAPKSVSSGSTSSEDASEASTPSVAPGASPAATNGRSLFDRVELDQNGQLRRQIESDDKEDEAALSTARKDADPIASLFTGTKFASSFNTPGSVTPQFSFTSAGNTRSPSPSNQKADGEPPKTSLPNSSFANSTSATKFAFGAVLETSMPKAVQPIDSVSAPNLPTTFGSSTSAPFPASKFTEPEKQSSNAMLSPFPLSANTSVEASRATTPAASDTGAGDATEESGNLPQVDFTKGGAGEEDEDVEFEIRARALKLKPGASWEVKGVGMLRILKRRDNGRARMLLRADPSGNVILNAALIPQVDYAQRATSVQFLVPTADKAEHWALKLKEAPKASELAATMEECKKRN</sequence>
<feature type="compositionally biased region" description="Polar residues" evidence="1">
    <location>
        <begin position="95"/>
        <end position="107"/>
    </location>
</feature>
<dbReference type="SUPFAM" id="SSF50729">
    <property type="entry name" value="PH domain-like"/>
    <property type="match status" value="1"/>
</dbReference>
<feature type="region of interest" description="Disordered" evidence="1">
    <location>
        <begin position="1"/>
        <end position="54"/>
    </location>
</feature>
<evidence type="ECO:0000256" key="1">
    <source>
        <dbReference type="SAM" id="MobiDB-lite"/>
    </source>
</evidence>
<feature type="region of interest" description="Disordered" evidence="1">
    <location>
        <begin position="678"/>
        <end position="875"/>
    </location>
</feature>
<gene>
    <name evidence="3" type="ORF">PRK78_006175</name>
</gene>
<dbReference type="AlphaFoldDB" id="A0AAF0IKM3"/>
<evidence type="ECO:0000313" key="3">
    <source>
        <dbReference type="EMBL" id="WEW60688.1"/>
    </source>
</evidence>